<keyword evidence="1" id="KW-0472">Membrane</keyword>
<gene>
    <name evidence="2" type="ORF">A176_007642</name>
</gene>
<dbReference type="AlphaFoldDB" id="A0A0H4XAM5"/>
<dbReference type="STRING" id="1297742.A176_007642"/>
<sequence>MNGNGRDADAPVEIQRREDHRITRGMGDRKQVEETADRIRDELLLTLAELDRRRERALDVRYHAMQHRTELMAAGGVVLTVLGLGVGYAVYRMRNRDEILRRKRRKALTRAWEHPDRVASSAEQRPLGAELGRKLVLIFASALATAVARNAVVTLVPSRRVPASAMGVYKNT</sequence>
<feature type="transmembrane region" description="Helical" evidence="1">
    <location>
        <begin position="71"/>
        <end position="91"/>
    </location>
</feature>
<dbReference type="OrthoDB" id="5519863at2"/>
<accession>A0A0H4XAM5</accession>
<dbReference type="RefSeq" id="WP_002633637.1">
    <property type="nucleotide sequence ID" value="NZ_CP012109.1"/>
</dbReference>
<dbReference type="Proteomes" id="UP000009026">
    <property type="component" value="Chromosome"/>
</dbReference>
<dbReference type="PATRIC" id="fig|1297742.4.peg.7776"/>
<protein>
    <submittedName>
        <fullName evidence="2">Uncharacterized protein</fullName>
    </submittedName>
</protein>
<organism evidence="2 3">
    <name type="scientific">Pseudomyxococcus hansupus</name>
    <dbReference type="NCBI Taxonomy" id="1297742"/>
    <lineage>
        <taxon>Bacteria</taxon>
        <taxon>Pseudomonadati</taxon>
        <taxon>Myxococcota</taxon>
        <taxon>Myxococcia</taxon>
        <taxon>Myxococcales</taxon>
        <taxon>Cystobacterineae</taxon>
        <taxon>Myxococcaceae</taxon>
        <taxon>Pseudomyxococcus</taxon>
    </lineage>
</organism>
<evidence type="ECO:0000256" key="1">
    <source>
        <dbReference type="SAM" id="Phobius"/>
    </source>
</evidence>
<evidence type="ECO:0000313" key="2">
    <source>
        <dbReference type="EMBL" id="AKQ70730.1"/>
    </source>
</evidence>
<proteinExistence type="predicted"/>
<reference evidence="2 3" key="1">
    <citation type="journal article" date="2016" name="PLoS ONE">
        <title>Complete Genome Sequence and Comparative Genomics of a Novel Myxobacterium Myxococcus hansupus.</title>
        <authorList>
            <person name="Sharma G."/>
            <person name="Narwani T."/>
            <person name="Subramanian S."/>
        </authorList>
    </citation>
    <scope>NUCLEOTIDE SEQUENCE [LARGE SCALE GENOMIC DNA]</scope>
    <source>
        <strain evidence="3">mixupus</strain>
    </source>
</reference>
<dbReference type="EMBL" id="CP012109">
    <property type="protein sequence ID" value="AKQ70730.1"/>
    <property type="molecule type" value="Genomic_DNA"/>
</dbReference>
<evidence type="ECO:0000313" key="3">
    <source>
        <dbReference type="Proteomes" id="UP000009026"/>
    </source>
</evidence>
<keyword evidence="3" id="KW-1185">Reference proteome</keyword>
<dbReference type="eggNOG" id="ENOG5030XJ6">
    <property type="taxonomic scope" value="Bacteria"/>
</dbReference>
<name>A0A0H4XAM5_9BACT</name>
<keyword evidence="1" id="KW-0812">Transmembrane</keyword>
<dbReference type="KEGG" id="mym:A176_007642"/>
<keyword evidence="1" id="KW-1133">Transmembrane helix</keyword>